<dbReference type="AlphaFoldDB" id="A0A4Y2HU20"/>
<dbReference type="Proteomes" id="UP000499080">
    <property type="component" value="Unassembled WGS sequence"/>
</dbReference>
<dbReference type="EMBL" id="BGPR01002160">
    <property type="protein sequence ID" value="GBM68733.1"/>
    <property type="molecule type" value="Genomic_DNA"/>
</dbReference>
<sequence length="115" mass="13262">MLCFFKRSGHKILSDNWYQQKRSSEQEEGIRIVKTAAPIILENIRSQVYETPEYPPPDNFLQESEFIIPETLRALTETIILNKKNEEIRKNGGKGVLQSHIVSSLLRGQSLSYKV</sequence>
<organism evidence="1 2">
    <name type="scientific">Araneus ventricosus</name>
    <name type="common">Orbweaver spider</name>
    <name type="synonym">Epeira ventricosa</name>
    <dbReference type="NCBI Taxonomy" id="182803"/>
    <lineage>
        <taxon>Eukaryota</taxon>
        <taxon>Metazoa</taxon>
        <taxon>Ecdysozoa</taxon>
        <taxon>Arthropoda</taxon>
        <taxon>Chelicerata</taxon>
        <taxon>Arachnida</taxon>
        <taxon>Araneae</taxon>
        <taxon>Araneomorphae</taxon>
        <taxon>Entelegynae</taxon>
        <taxon>Araneoidea</taxon>
        <taxon>Araneidae</taxon>
        <taxon>Araneus</taxon>
    </lineage>
</organism>
<evidence type="ECO:0000313" key="1">
    <source>
        <dbReference type="EMBL" id="GBM68733.1"/>
    </source>
</evidence>
<accession>A0A4Y2HU20</accession>
<reference evidence="1 2" key="1">
    <citation type="journal article" date="2019" name="Sci. Rep.">
        <title>Orb-weaving spider Araneus ventricosus genome elucidates the spidroin gene catalogue.</title>
        <authorList>
            <person name="Kono N."/>
            <person name="Nakamura H."/>
            <person name="Ohtoshi R."/>
            <person name="Moran D.A.P."/>
            <person name="Shinohara A."/>
            <person name="Yoshida Y."/>
            <person name="Fujiwara M."/>
            <person name="Mori M."/>
            <person name="Tomita M."/>
            <person name="Arakawa K."/>
        </authorList>
    </citation>
    <scope>NUCLEOTIDE SEQUENCE [LARGE SCALE GENOMIC DNA]</scope>
</reference>
<name>A0A4Y2HU20_ARAVE</name>
<proteinExistence type="predicted"/>
<gene>
    <name evidence="1" type="ORF">AVEN_263559_1</name>
</gene>
<keyword evidence="2" id="KW-1185">Reference proteome</keyword>
<dbReference type="OrthoDB" id="6768121at2759"/>
<evidence type="ECO:0000313" key="2">
    <source>
        <dbReference type="Proteomes" id="UP000499080"/>
    </source>
</evidence>
<protein>
    <submittedName>
        <fullName evidence="1">Uncharacterized protein</fullName>
    </submittedName>
</protein>
<comment type="caution">
    <text evidence="1">The sequence shown here is derived from an EMBL/GenBank/DDBJ whole genome shotgun (WGS) entry which is preliminary data.</text>
</comment>